<proteinExistence type="predicted"/>
<dbReference type="PANTHER" id="PTHR39166">
    <property type="entry name" value="BLL1166 PROTEIN"/>
    <property type="match status" value="1"/>
</dbReference>
<dbReference type="Proteomes" id="UP000279594">
    <property type="component" value="Chromosome"/>
</dbReference>
<sequence length="193" mass="21362">MSTQEALAARLRAIARATPWCMQALDAVAQLGLPHCCIGAGAVRKLVWDALHGFTQPSALNDVDVAYFDAHDVLAESEVRLRQRLETALPGVPWEVCNQARVHLWFEDEFGYAVPPLLSLDDAIASWPEFATAVGIYLQPDGEIGIVAPHGLDDLFNMVIRRNPARISEDGYAQRLASKDYAARWPRVTIIAW</sequence>
<keyword evidence="1" id="KW-0808">Transferase</keyword>
<protein>
    <submittedName>
        <fullName evidence="1">Nucleotidyltransferase family protein</fullName>
    </submittedName>
</protein>
<organism evidence="1 2">
    <name type="scientific">Janthinobacterium agaricidamnosum</name>
    <dbReference type="NCBI Taxonomy" id="55508"/>
    <lineage>
        <taxon>Bacteria</taxon>
        <taxon>Pseudomonadati</taxon>
        <taxon>Pseudomonadota</taxon>
        <taxon>Betaproteobacteria</taxon>
        <taxon>Burkholderiales</taxon>
        <taxon>Oxalobacteraceae</taxon>
        <taxon>Janthinobacterium</taxon>
    </lineage>
</organism>
<evidence type="ECO:0000313" key="2">
    <source>
        <dbReference type="Proteomes" id="UP000279594"/>
    </source>
</evidence>
<dbReference type="InterPro" id="IPR009267">
    <property type="entry name" value="NTP_transf_6"/>
</dbReference>
<dbReference type="EMBL" id="CP033019">
    <property type="protein sequence ID" value="AYM74531.1"/>
    <property type="molecule type" value="Genomic_DNA"/>
</dbReference>
<reference evidence="1 2" key="1">
    <citation type="submission" date="2018-10" db="EMBL/GenBank/DDBJ databases">
        <title>Effects of UV and annual dynamics of microbial communities in freshwater RAS systems.</title>
        <authorList>
            <person name="Bekkelund A.K."/>
            <person name="Hansen B.R."/>
            <person name="Stokken H."/>
            <person name="Eriksen B.F."/>
            <person name="Kashulin N.A."/>
        </authorList>
    </citation>
    <scope>NUCLEOTIDE SEQUENCE [LARGE SCALE GENOMIC DNA]</scope>
    <source>
        <strain evidence="1 2">BHSEK</strain>
    </source>
</reference>
<dbReference type="Pfam" id="PF06042">
    <property type="entry name" value="NTP_transf_6"/>
    <property type="match status" value="1"/>
</dbReference>
<dbReference type="GO" id="GO:0016740">
    <property type="term" value="F:transferase activity"/>
    <property type="evidence" value="ECO:0007669"/>
    <property type="project" value="UniProtKB-KW"/>
</dbReference>
<keyword evidence="2" id="KW-1185">Reference proteome</keyword>
<name>A0A3G2E348_9BURK</name>
<dbReference type="AlphaFoldDB" id="A0A3G2E348"/>
<evidence type="ECO:0000313" key="1">
    <source>
        <dbReference type="EMBL" id="AYM74531.1"/>
    </source>
</evidence>
<gene>
    <name evidence="1" type="ORF">D9M09_00920</name>
</gene>
<dbReference type="PANTHER" id="PTHR39166:SF1">
    <property type="entry name" value="BLL1166 PROTEIN"/>
    <property type="match status" value="1"/>
</dbReference>
<dbReference type="RefSeq" id="WP_121668382.1">
    <property type="nucleotide sequence ID" value="NZ_CP033019.1"/>
</dbReference>
<accession>A0A3G2E348</accession>